<keyword evidence="3 6" id="KW-0812">Transmembrane</keyword>
<keyword evidence="8" id="KW-1185">Reference proteome</keyword>
<evidence type="ECO:0000256" key="1">
    <source>
        <dbReference type="ARBA" id="ARBA00004141"/>
    </source>
</evidence>
<evidence type="ECO:0000256" key="3">
    <source>
        <dbReference type="ARBA" id="ARBA00022692"/>
    </source>
</evidence>
<feature type="transmembrane region" description="Helical" evidence="6">
    <location>
        <begin position="269"/>
        <end position="286"/>
    </location>
</feature>
<feature type="transmembrane region" description="Helical" evidence="6">
    <location>
        <begin position="154"/>
        <end position="171"/>
    </location>
</feature>
<organism evidence="7 8">
    <name type="scientific">Marinoscillum furvescens DSM 4134</name>
    <dbReference type="NCBI Taxonomy" id="1122208"/>
    <lineage>
        <taxon>Bacteria</taxon>
        <taxon>Pseudomonadati</taxon>
        <taxon>Bacteroidota</taxon>
        <taxon>Cytophagia</taxon>
        <taxon>Cytophagales</taxon>
        <taxon>Reichenbachiellaceae</taxon>
        <taxon>Marinoscillum</taxon>
    </lineage>
</organism>
<protein>
    <submittedName>
        <fullName evidence="7">4-hydroxybenzoate polyprenyltransferase</fullName>
    </submittedName>
</protein>
<feature type="transmembrane region" description="Helical" evidence="6">
    <location>
        <begin position="192"/>
        <end position="220"/>
    </location>
</feature>
<name>A0A3D9L0U6_MARFU</name>
<evidence type="ECO:0000256" key="2">
    <source>
        <dbReference type="ARBA" id="ARBA00022475"/>
    </source>
</evidence>
<keyword evidence="7" id="KW-0808">Transferase</keyword>
<feature type="transmembrane region" description="Helical" evidence="6">
    <location>
        <begin position="232"/>
        <end position="248"/>
    </location>
</feature>
<dbReference type="EMBL" id="QREG01000013">
    <property type="protein sequence ID" value="RED97073.1"/>
    <property type="molecule type" value="Genomic_DNA"/>
</dbReference>
<feature type="transmembrane region" description="Helical" evidence="6">
    <location>
        <begin position="35"/>
        <end position="54"/>
    </location>
</feature>
<keyword evidence="2" id="KW-1003">Cell membrane</keyword>
<feature type="transmembrane region" description="Helical" evidence="6">
    <location>
        <begin position="105"/>
        <end position="122"/>
    </location>
</feature>
<keyword evidence="5 6" id="KW-0472">Membrane</keyword>
<evidence type="ECO:0000313" key="8">
    <source>
        <dbReference type="Proteomes" id="UP000256779"/>
    </source>
</evidence>
<sequence>MRYIFLIRMHHWVKNLFLFVPLFFSGNILDEALVWLMIKGFFSFCLVASAVYILNDLKDLREDRKHPQKKNRPIASGKVPVATAIGVMLVFGAGGLFWAYMLKPGFCFTVLLYLLVNIGYSFGLKHVSLVDVFLVSSGFLIRVVAGGVLGDIFISQWLIIMVFLLALLLTFSKRRHDLILEKEIGKKRRKSCRYYTLDFINTCLSLIAGVIMVSYLMYTFSENVRDRIGENYLYITSVFVFGGILRYLQITLVTGKSGSPTRIFLTDKIIQFTVAGWVLAFFITLYL</sequence>
<dbReference type="GO" id="GO:0016765">
    <property type="term" value="F:transferase activity, transferring alkyl or aryl (other than methyl) groups"/>
    <property type="evidence" value="ECO:0007669"/>
    <property type="project" value="InterPro"/>
</dbReference>
<dbReference type="RefSeq" id="WP_115868813.1">
    <property type="nucleotide sequence ID" value="NZ_QREG01000013.1"/>
</dbReference>
<dbReference type="NCBIfam" id="NF008978">
    <property type="entry name" value="PRK12324.1-4"/>
    <property type="match status" value="1"/>
</dbReference>
<dbReference type="InterPro" id="IPR000537">
    <property type="entry name" value="UbiA_prenyltransferase"/>
</dbReference>
<dbReference type="CDD" id="cd13963">
    <property type="entry name" value="PT_UbiA_2"/>
    <property type="match status" value="1"/>
</dbReference>
<reference evidence="7 8" key="1">
    <citation type="submission" date="2018-07" db="EMBL/GenBank/DDBJ databases">
        <title>Genomic Encyclopedia of Type Strains, Phase IV (KMG-IV): sequencing the most valuable type-strain genomes for metagenomic binning, comparative biology and taxonomic classification.</title>
        <authorList>
            <person name="Goeker M."/>
        </authorList>
    </citation>
    <scope>NUCLEOTIDE SEQUENCE [LARGE SCALE GENOMIC DNA]</scope>
    <source>
        <strain evidence="7 8">DSM 4134</strain>
    </source>
</reference>
<comment type="caution">
    <text evidence="7">The sequence shown here is derived from an EMBL/GenBank/DDBJ whole genome shotgun (WGS) entry which is preliminary data.</text>
</comment>
<dbReference type="InterPro" id="IPR044878">
    <property type="entry name" value="UbiA_sf"/>
</dbReference>
<dbReference type="NCBIfam" id="NF008977">
    <property type="entry name" value="PRK12324.1-2"/>
    <property type="match status" value="1"/>
</dbReference>
<feature type="transmembrane region" description="Helical" evidence="6">
    <location>
        <begin position="129"/>
        <end position="148"/>
    </location>
</feature>
<dbReference type="Pfam" id="PF01040">
    <property type="entry name" value="UbiA"/>
    <property type="match status" value="1"/>
</dbReference>
<evidence type="ECO:0000256" key="4">
    <source>
        <dbReference type="ARBA" id="ARBA00022989"/>
    </source>
</evidence>
<feature type="transmembrane region" description="Helical" evidence="6">
    <location>
        <begin position="12"/>
        <end position="29"/>
    </location>
</feature>
<evidence type="ECO:0000313" key="7">
    <source>
        <dbReference type="EMBL" id="RED97073.1"/>
    </source>
</evidence>
<evidence type="ECO:0000256" key="5">
    <source>
        <dbReference type="ARBA" id="ARBA00023136"/>
    </source>
</evidence>
<comment type="subcellular location">
    <subcellularLocation>
        <location evidence="1">Membrane</location>
        <topology evidence="1">Multi-pass membrane protein</topology>
    </subcellularLocation>
</comment>
<evidence type="ECO:0000256" key="6">
    <source>
        <dbReference type="SAM" id="Phobius"/>
    </source>
</evidence>
<dbReference type="Gene3D" id="1.10.357.140">
    <property type="entry name" value="UbiA prenyltransferase"/>
    <property type="match status" value="1"/>
</dbReference>
<feature type="transmembrane region" description="Helical" evidence="6">
    <location>
        <begin position="75"/>
        <end position="99"/>
    </location>
</feature>
<accession>A0A3D9L0U6</accession>
<dbReference type="Proteomes" id="UP000256779">
    <property type="component" value="Unassembled WGS sequence"/>
</dbReference>
<keyword evidence="4 6" id="KW-1133">Transmembrane helix</keyword>
<dbReference type="AlphaFoldDB" id="A0A3D9L0U6"/>
<dbReference type="GO" id="GO:0016020">
    <property type="term" value="C:membrane"/>
    <property type="evidence" value="ECO:0007669"/>
    <property type="project" value="UniProtKB-SubCell"/>
</dbReference>
<gene>
    <name evidence="7" type="ORF">C7460_113122</name>
</gene>
<proteinExistence type="predicted"/>
<dbReference type="OrthoDB" id="9803632at2"/>